<feature type="transmembrane region" description="Helical" evidence="1">
    <location>
        <begin position="114"/>
        <end position="136"/>
    </location>
</feature>
<dbReference type="EMBL" id="KB201847">
    <property type="protein sequence ID" value="ESO94186.1"/>
    <property type="molecule type" value="Genomic_DNA"/>
</dbReference>
<feature type="transmembrane region" description="Helical" evidence="1">
    <location>
        <begin position="143"/>
        <end position="166"/>
    </location>
</feature>
<dbReference type="Proteomes" id="UP000030746">
    <property type="component" value="Unassembled WGS sequence"/>
</dbReference>
<feature type="transmembrane region" description="Helical" evidence="1">
    <location>
        <begin position="59"/>
        <end position="80"/>
    </location>
</feature>
<dbReference type="RefSeq" id="XP_009055033.1">
    <property type="nucleotide sequence ID" value="XM_009056785.1"/>
</dbReference>
<reference evidence="2 3" key="1">
    <citation type="journal article" date="2013" name="Nature">
        <title>Insights into bilaterian evolution from three spiralian genomes.</title>
        <authorList>
            <person name="Simakov O."/>
            <person name="Marletaz F."/>
            <person name="Cho S.J."/>
            <person name="Edsinger-Gonzales E."/>
            <person name="Havlak P."/>
            <person name="Hellsten U."/>
            <person name="Kuo D.H."/>
            <person name="Larsson T."/>
            <person name="Lv J."/>
            <person name="Arendt D."/>
            <person name="Savage R."/>
            <person name="Osoegawa K."/>
            <person name="de Jong P."/>
            <person name="Grimwood J."/>
            <person name="Chapman J.A."/>
            <person name="Shapiro H."/>
            <person name="Aerts A."/>
            <person name="Otillar R.P."/>
            <person name="Terry A.Y."/>
            <person name="Boore J.L."/>
            <person name="Grigoriev I.V."/>
            <person name="Lindberg D.R."/>
            <person name="Seaver E.C."/>
            <person name="Weisblat D.A."/>
            <person name="Putnam N.H."/>
            <person name="Rokhsar D.S."/>
        </authorList>
    </citation>
    <scope>NUCLEOTIDE SEQUENCE [LARGE SCALE GENOMIC DNA]</scope>
</reference>
<evidence type="ECO:0000256" key="1">
    <source>
        <dbReference type="SAM" id="Phobius"/>
    </source>
</evidence>
<name>V4AKT1_LOTGI</name>
<keyword evidence="1" id="KW-1133">Transmembrane helix</keyword>
<dbReference type="Gene3D" id="1.20.140.150">
    <property type="match status" value="1"/>
</dbReference>
<keyword evidence="1" id="KW-0472">Membrane</keyword>
<organism evidence="2 3">
    <name type="scientific">Lottia gigantea</name>
    <name type="common">Giant owl limpet</name>
    <dbReference type="NCBI Taxonomy" id="225164"/>
    <lineage>
        <taxon>Eukaryota</taxon>
        <taxon>Metazoa</taxon>
        <taxon>Spiralia</taxon>
        <taxon>Lophotrochozoa</taxon>
        <taxon>Mollusca</taxon>
        <taxon>Gastropoda</taxon>
        <taxon>Patellogastropoda</taxon>
        <taxon>Lottioidea</taxon>
        <taxon>Lottiidae</taxon>
        <taxon>Lottia</taxon>
    </lineage>
</organism>
<accession>V4AKT1</accession>
<gene>
    <name evidence="2" type="ORF">LOTGIDRAFT_232446</name>
</gene>
<keyword evidence="3" id="KW-1185">Reference proteome</keyword>
<protein>
    <submittedName>
        <fullName evidence="2">Uncharacterized protein</fullName>
    </submittedName>
</protein>
<feature type="transmembrane region" description="Helical" evidence="1">
    <location>
        <begin position="178"/>
        <end position="201"/>
    </location>
</feature>
<feature type="transmembrane region" description="Helical" evidence="1">
    <location>
        <begin position="6"/>
        <end position="30"/>
    </location>
</feature>
<evidence type="ECO:0000313" key="2">
    <source>
        <dbReference type="EMBL" id="ESO94186.1"/>
    </source>
</evidence>
<dbReference type="CTD" id="20248921"/>
<dbReference type="KEGG" id="lgi:LOTGIDRAFT_232446"/>
<dbReference type="HOGENOM" id="CLU_1338916_0_0_1"/>
<keyword evidence="1" id="KW-0812">Transmembrane</keyword>
<sequence length="205" mass="22331">MNIYFSIQVCFNDFCRLVIIINYFLHCYFFTASRTRRSSFINSSLVLCITMRGLDTSMFMIGALAFGIIAFGFDLVGISLPGWVQSRYLWKSCSAGGCTFISFKDLPSDIKAGLAFNVLGFLAGGAAVLVIILYIFCLRNNNIVRVVGMITAFVAAGLIMVGVIIIGTSDEVKRGAKVGTPMILAIIGAVCYIVTGVLVALHYER</sequence>
<dbReference type="GeneID" id="20248921"/>
<evidence type="ECO:0000313" key="3">
    <source>
        <dbReference type="Proteomes" id="UP000030746"/>
    </source>
</evidence>
<dbReference type="AlphaFoldDB" id="V4AKT1"/>
<proteinExistence type="predicted"/>
<dbReference type="OMA" id="WIQINTS"/>